<dbReference type="RefSeq" id="WP_254019023.1">
    <property type="nucleotide sequence ID" value="NZ_CAKXZT010000126.1"/>
</dbReference>
<organism evidence="1 2">
    <name type="scientific">Mesorhizobium escarrei</name>
    <dbReference type="NCBI Taxonomy" id="666018"/>
    <lineage>
        <taxon>Bacteria</taxon>
        <taxon>Pseudomonadati</taxon>
        <taxon>Pseudomonadota</taxon>
        <taxon>Alphaproteobacteria</taxon>
        <taxon>Hyphomicrobiales</taxon>
        <taxon>Phyllobacteriaceae</taxon>
        <taxon>Mesorhizobium</taxon>
    </lineage>
</organism>
<evidence type="ECO:0008006" key="3">
    <source>
        <dbReference type="Google" id="ProtNLM"/>
    </source>
</evidence>
<proteinExistence type="predicted"/>
<dbReference type="Proteomes" id="UP001153050">
    <property type="component" value="Unassembled WGS sequence"/>
</dbReference>
<dbReference type="EMBL" id="CAKXZT010000126">
    <property type="protein sequence ID" value="CAH2402379.1"/>
    <property type="molecule type" value="Genomic_DNA"/>
</dbReference>
<dbReference type="InterPro" id="IPR022243">
    <property type="entry name" value="DUF3768"/>
</dbReference>
<dbReference type="Pfam" id="PF12599">
    <property type="entry name" value="DUF3768"/>
    <property type="match status" value="1"/>
</dbReference>
<evidence type="ECO:0000313" key="1">
    <source>
        <dbReference type="EMBL" id="CAH2402379.1"/>
    </source>
</evidence>
<reference evidence="1 2" key="1">
    <citation type="submission" date="2022-03" db="EMBL/GenBank/DDBJ databases">
        <authorList>
            <person name="Brunel B."/>
        </authorList>
    </citation>
    <scope>NUCLEOTIDE SEQUENCE [LARGE SCALE GENOMIC DNA]</scope>
    <source>
        <strain evidence="1">STM5069sample</strain>
    </source>
</reference>
<name>A0ABM9E1J3_9HYPH</name>
<keyword evidence="2" id="KW-1185">Reference proteome</keyword>
<comment type="caution">
    <text evidence="1">The sequence shown here is derived from an EMBL/GenBank/DDBJ whole genome shotgun (WGS) entry which is preliminary data.</text>
</comment>
<gene>
    <name evidence="1" type="ORF">MES5069_310115</name>
</gene>
<protein>
    <recommendedName>
        <fullName evidence="3">DUF3768 domain-containing protein</fullName>
    </recommendedName>
</protein>
<evidence type="ECO:0000313" key="2">
    <source>
        <dbReference type="Proteomes" id="UP001153050"/>
    </source>
</evidence>
<sequence>MTCSTECVDRTTAAEKRTRVRTLNDQLRQTGTGGRVVLTAGIAALSAKDIADILMAVANFDAFDGDNDPWGEHDCALLHVGDWQLFWKVDYYDRTLSNLSPNPADPAVTIRIMTVMLAEEY</sequence>
<accession>A0ABM9E1J3</accession>